<proteinExistence type="predicted"/>
<dbReference type="AlphaFoldDB" id="A0A7V5HNS0"/>
<dbReference type="PROSITE" id="PS51257">
    <property type="entry name" value="PROKAR_LIPOPROTEIN"/>
    <property type="match status" value="1"/>
</dbReference>
<sequence length="285" mass="33393">MKKLSYILLGLVILFFSCKQEGNEMRRKWSNLEHADINLWTDDYFHQNTVDASRAREGIIRARVDGEWHDYKAAELPDKFIKWSVENRMETFERVRKNQMPRLAGPHNGMVATYGIRRLDSQFRINNAVKGIGFMPREDKIKEVIDLLERTKDSDFETRLKVLEDLYNHVDEYFTRKALISLELYTTKEFETHTFLNEMVNPVVSIVFLDIPSFEVKAIAQLIHPNDPQLTEYEKDIVHYANLIHSYFHGKFTKTFIAVVYHVIEVYDNTPGRGGKGIRIIPPLP</sequence>
<organism evidence="1">
    <name type="scientific">candidate division WOR-3 bacterium</name>
    <dbReference type="NCBI Taxonomy" id="2052148"/>
    <lineage>
        <taxon>Bacteria</taxon>
        <taxon>Bacteria division WOR-3</taxon>
    </lineage>
</organism>
<dbReference type="Proteomes" id="UP000886050">
    <property type="component" value="Unassembled WGS sequence"/>
</dbReference>
<gene>
    <name evidence="1" type="ORF">ENL43_03260</name>
</gene>
<name>A0A7V5HNS0_UNCW3</name>
<comment type="caution">
    <text evidence="1">The sequence shown here is derived from an EMBL/GenBank/DDBJ whole genome shotgun (WGS) entry which is preliminary data.</text>
</comment>
<protein>
    <submittedName>
        <fullName evidence="1">Uncharacterized protein</fullName>
    </submittedName>
</protein>
<dbReference type="EMBL" id="DRTX01000163">
    <property type="protein sequence ID" value="HHF53365.1"/>
    <property type="molecule type" value="Genomic_DNA"/>
</dbReference>
<reference evidence="1" key="1">
    <citation type="journal article" date="2020" name="mSystems">
        <title>Genome- and Community-Level Interaction Insights into Carbon Utilization and Element Cycling Functions of Hydrothermarchaeota in Hydrothermal Sediment.</title>
        <authorList>
            <person name="Zhou Z."/>
            <person name="Liu Y."/>
            <person name="Xu W."/>
            <person name="Pan J."/>
            <person name="Luo Z.H."/>
            <person name="Li M."/>
        </authorList>
    </citation>
    <scope>NUCLEOTIDE SEQUENCE [LARGE SCALE GENOMIC DNA]</scope>
    <source>
        <strain evidence="1">HyVt-96</strain>
    </source>
</reference>
<accession>A0A7V5HNS0</accession>
<evidence type="ECO:0000313" key="1">
    <source>
        <dbReference type="EMBL" id="HHF53365.1"/>
    </source>
</evidence>